<dbReference type="AlphaFoldDB" id="A0AAW1REK2"/>
<dbReference type="Proteomes" id="UP001438707">
    <property type="component" value="Unassembled WGS sequence"/>
</dbReference>
<reference evidence="2 3" key="1">
    <citation type="journal article" date="2024" name="Nat. Commun.">
        <title>Phylogenomics reveals the evolutionary origins of lichenization in chlorophyte algae.</title>
        <authorList>
            <person name="Puginier C."/>
            <person name="Libourel C."/>
            <person name="Otte J."/>
            <person name="Skaloud P."/>
            <person name="Haon M."/>
            <person name="Grisel S."/>
            <person name="Petersen M."/>
            <person name="Berrin J.G."/>
            <person name="Delaux P.M."/>
            <person name="Dal Grande F."/>
            <person name="Keller J."/>
        </authorList>
    </citation>
    <scope>NUCLEOTIDE SEQUENCE [LARGE SCALE GENOMIC DNA]</scope>
    <source>
        <strain evidence="2 3">SAG 2145</strain>
    </source>
</reference>
<feature type="compositionally biased region" description="Basic and acidic residues" evidence="1">
    <location>
        <begin position="85"/>
        <end position="98"/>
    </location>
</feature>
<comment type="caution">
    <text evidence="2">The sequence shown here is derived from an EMBL/GenBank/DDBJ whole genome shotgun (WGS) entry which is preliminary data.</text>
</comment>
<feature type="region of interest" description="Disordered" evidence="1">
    <location>
        <begin position="85"/>
        <end position="126"/>
    </location>
</feature>
<sequence>MMLARQGSSSFSSPPPAGASNTSRRLGINVPQHHWLNQTRQGSASLPAASESTHVPALTQDPEQSVMQQHEAGLVKVEQHFSMKSPLEDQSRRAEYAKPHGAGTGGNRPQAATVATASSSDASNESERHTLRLIAYHEAQVRLLKSKRDQQAAASNGYAQRQALQTNSMQHGVAHKANSAAQLRSAASQEQGASSIAVAASHAIRGRRPYRERTHSSQSSHAFLSLKASKQSLREAAQGALGRRFNRCVNHHVVNPRLLATEPDPAAMAYRARHSSRPRKTANDLVGELSSVEVASLAPSIASSDWSLSSISTSLSERAGYLMRGPPSILSCIMESEPAGFMDPDHKDAMIHSANSSVASLAIWNNPVTRSSPLQRPSLTQWLDTIPCEAEEEAEEDAAGKPAAIADSASEAAATAASNAAADIMSRITLEGSIQAEPSGHSINGSEPSMHEERQDVTPGLPISMNCRMLESLHGVRTWSDNDMRSSIDVRSIAANWPPAGPAGHGRSSETPAAVPSARIQLGGRAAREKPGAHPKRGKLMQFIQKFNMFQKQAAR</sequence>
<accession>A0AAW1REK2</accession>
<proteinExistence type="predicted"/>
<feature type="region of interest" description="Disordered" evidence="1">
    <location>
        <begin position="434"/>
        <end position="461"/>
    </location>
</feature>
<keyword evidence="3" id="KW-1185">Reference proteome</keyword>
<dbReference type="EMBL" id="JALJOS010000012">
    <property type="protein sequence ID" value="KAK9832144.1"/>
    <property type="molecule type" value="Genomic_DNA"/>
</dbReference>
<name>A0AAW1REK2_9CHLO</name>
<evidence type="ECO:0000313" key="2">
    <source>
        <dbReference type="EMBL" id="KAK9832144.1"/>
    </source>
</evidence>
<feature type="compositionally biased region" description="Low complexity" evidence="1">
    <location>
        <begin position="111"/>
        <end position="123"/>
    </location>
</feature>
<feature type="region of interest" description="Disordered" evidence="1">
    <location>
        <begin position="1"/>
        <end position="28"/>
    </location>
</feature>
<evidence type="ECO:0000256" key="1">
    <source>
        <dbReference type="SAM" id="MobiDB-lite"/>
    </source>
</evidence>
<evidence type="ECO:0000313" key="3">
    <source>
        <dbReference type="Proteomes" id="UP001438707"/>
    </source>
</evidence>
<organism evidence="2 3">
    <name type="scientific">Apatococcus lobatus</name>
    <dbReference type="NCBI Taxonomy" id="904363"/>
    <lineage>
        <taxon>Eukaryota</taxon>
        <taxon>Viridiplantae</taxon>
        <taxon>Chlorophyta</taxon>
        <taxon>core chlorophytes</taxon>
        <taxon>Trebouxiophyceae</taxon>
        <taxon>Chlorellales</taxon>
        <taxon>Chlorellaceae</taxon>
        <taxon>Apatococcus</taxon>
    </lineage>
</organism>
<gene>
    <name evidence="2" type="ORF">WJX74_000561</name>
</gene>
<feature type="compositionally biased region" description="Polar residues" evidence="1">
    <location>
        <begin position="179"/>
        <end position="188"/>
    </location>
</feature>
<feature type="region of interest" description="Disordered" evidence="1">
    <location>
        <begin position="168"/>
        <end position="188"/>
    </location>
</feature>
<protein>
    <submittedName>
        <fullName evidence="2">Uncharacterized protein</fullName>
    </submittedName>
</protein>